<gene>
    <name evidence="1" type="ORF">GAS29_08355</name>
</gene>
<name>A0A412UBL9_PHOVU</name>
<dbReference type="AlphaFoldDB" id="A0A412UBL9"/>
<reference evidence="1 2" key="1">
    <citation type="journal article" date="2019" name="Nat. Med.">
        <title>A library of human gut bacterial isolates paired with longitudinal multiomics data enables mechanistic microbiome research.</title>
        <authorList>
            <person name="Poyet M."/>
            <person name="Groussin M."/>
            <person name="Gibbons S.M."/>
            <person name="Avila-Pacheco J."/>
            <person name="Jiang X."/>
            <person name="Kearney S.M."/>
            <person name="Perrotta A.R."/>
            <person name="Berdy B."/>
            <person name="Zhao S."/>
            <person name="Lieberman T.D."/>
            <person name="Swanson P.K."/>
            <person name="Smith M."/>
            <person name="Roesemann S."/>
            <person name="Alexander J.E."/>
            <person name="Rich S.A."/>
            <person name="Livny J."/>
            <person name="Vlamakis H."/>
            <person name="Clish C."/>
            <person name="Bullock K."/>
            <person name="Deik A."/>
            <person name="Scott J."/>
            <person name="Pierce K.A."/>
            <person name="Xavier R.J."/>
            <person name="Alm E.J."/>
        </authorList>
    </citation>
    <scope>NUCLEOTIDE SEQUENCE [LARGE SCALE GENOMIC DNA]</scope>
    <source>
        <strain evidence="1 2">BIOML-A5</strain>
    </source>
</reference>
<protein>
    <submittedName>
        <fullName evidence="1">Uncharacterized protein</fullName>
    </submittedName>
</protein>
<sequence>MNQKVDFLIRYEHKIRELESVMLLKLELERRGYTVGLVCNYEHRHDYEPKVLIVPAGYYTEHFMYEMCKYSIRKIANLQLEQLFQSRNEENLDSPFNIYGYGRKILHFLWGKQVQHRLCYGGLDVAHTVITGQLNTDLLRGKFKDQLITKETLACRYNLDFQKKWYLFLSSFAYCNMDAIQVHLTKKVLGLESYNYFKQLSDESRDSILRWFQNALMTHPDTIIIYRPHPDELNDEQLMQMVRDYPNFYVIADLAMKHWVNACDKVYNWYSTGQVDVVLLHKPYRFLRPYVIKEDVDYKLFLGMDSIKDAQAFQDDFTNMEYRDIINKSLFDSYYYIPQNYIYQNICDYLEQMLLTDKYDIKLNFKENLYVGLLTNKIRLIDAMKKSIGKNLFMNIKNMLKPVRSIDIEFQKAIADNFDKNVANQKDIDEIEARLKPLIYE</sequence>
<proteinExistence type="predicted"/>
<accession>A0A412UBL9</accession>
<comment type="caution">
    <text evidence="1">The sequence shown here is derived from an EMBL/GenBank/DDBJ whole genome shotgun (WGS) entry which is preliminary data.</text>
</comment>
<dbReference type="Proteomes" id="UP000441522">
    <property type="component" value="Unassembled WGS sequence"/>
</dbReference>
<dbReference type="EMBL" id="WCWW01000015">
    <property type="protein sequence ID" value="KAB3857221.1"/>
    <property type="molecule type" value="Genomic_DNA"/>
</dbReference>
<evidence type="ECO:0000313" key="1">
    <source>
        <dbReference type="EMBL" id="KAB3857221.1"/>
    </source>
</evidence>
<organism evidence="1 2">
    <name type="scientific">Phocaeicola vulgatus</name>
    <name type="common">Bacteroides vulgatus</name>
    <dbReference type="NCBI Taxonomy" id="821"/>
    <lineage>
        <taxon>Bacteria</taxon>
        <taxon>Pseudomonadati</taxon>
        <taxon>Bacteroidota</taxon>
        <taxon>Bacteroidia</taxon>
        <taxon>Bacteroidales</taxon>
        <taxon>Bacteroidaceae</taxon>
        <taxon>Phocaeicola</taxon>
    </lineage>
</organism>
<dbReference type="RefSeq" id="WP_117833603.1">
    <property type="nucleotide sequence ID" value="NZ_CAXKYE010000044.1"/>
</dbReference>
<evidence type="ECO:0000313" key="2">
    <source>
        <dbReference type="Proteomes" id="UP000441522"/>
    </source>
</evidence>